<sequence>MDAEESPQYLYGVVRTAGDLDFGLIGLGVPPADVRAVREGDLAALVSTSPALVVDPTRAHLLVHQRVTEAVLREHTLLPVAFGTVLRSEAQVRELLRSEHDALSGALAALEDKVELGLKVLYHREHLTRRLELDDATLCRREDESEADHEHRMGAAVQDRVERDMAALLEGLRPLAFASRTSPPVGDRMLLNASFLVGRDWVESFEARVKSLAARWDTYAFRFTGPWAPYSFVDVRLGLEPEAAA</sequence>
<dbReference type="Pfam" id="PF06386">
    <property type="entry name" value="GvpL_GvpF"/>
    <property type="match status" value="1"/>
</dbReference>
<dbReference type="InterPro" id="IPR009430">
    <property type="entry name" value="GvpL/GvpF"/>
</dbReference>
<keyword evidence="5" id="KW-1185">Reference proteome</keyword>
<evidence type="ECO:0000256" key="2">
    <source>
        <dbReference type="ARBA" id="ARBA00035108"/>
    </source>
</evidence>
<dbReference type="PANTHER" id="PTHR36852">
    <property type="entry name" value="PROTEIN GVPL 2"/>
    <property type="match status" value="1"/>
</dbReference>
<accession>A0ABX7PCW7</accession>
<evidence type="ECO:0000313" key="5">
    <source>
        <dbReference type="Proteomes" id="UP000662747"/>
    </source>
</evidence>
<protein>
    <submittedName>
        <fullName evidence="4">GvpL/GvpF family gas vesicle protein</fullName>
    </submittedName>
</protein>
<comment type="similarity">
    <text evidence="3">Belongs to the gas vesicle GvpF/GvpL family.</text>
</comment>
<dbReference type="PANTHER" id="PTHR36852:SF1">
    <property type="entry name" value="PROTEIN GVPL 2"/>
    <property type="match status" value="1"/>
</dbReference>
<evidence type="ECO:0000256" key="3">
    <source>
        <dbReference type="ARBA" id="ARBA00035643"/>
    </source>
</evidence>
<proteinExistence type="inferred from homology"/>
<keyword evidence="1" id="KW-0304">Gas vesicle</keyword>
<dbReference type="Proteomes" id="UP000662747">
    <property type="component" value="Chromosome"/>
</dbReference>
<gene>
    <name evidence="4" type="ORF">JY651_30540</name>
</gene>
<comment type="subcellular location">
    <subcellularLocation>
        <location evidence="2">Gas vesicle</location>
    </subcellularLocation>
</comment>
<dbReference type="EMBL" id="CP071090">
    <property type="protein sequence ID" value="QSQ28321.1"/>
    <property type="molecule type" value="Genomic_DNA"/>
</dbReference>
<evidence type="ECO:0000256" key="1">
    <source>
        <dbReference type="ARBA" id="ARBA00022987"/>
    </source>
</evidence>
<evidence type="ECO:0000313" key="4">
    <source>
        <dbReference type="EMBL" id="QSQ28321.1"/>
    </source>
</evidence>
<name>A0ABX7PCW7_9BACT</name>
<reference evidence="4 5" key="1">
    <citation type="submission" date="2021-02" db="EMBL/GenBank/DDBJ databases">
        <title>De Novo genome assembly of isolated myxobacteria.</title>
        <authorList>
            <person name="Stevens D.C."/>
        </authorList>
    </citation>
    <scope>NUCLEOTIDE SEQUENCE [LARGE SCALE GENOMIC DNA]</scope>
    <source>
        <strain evidence="5">SCPEA02</strain>
    </source>
</reference>
<organism evidence="4 5">
    <name type="scientific">Pyxidicoccus parkwayensis</name>
    <dbReference type="NCBI Taxonomy" id="2813578"/>
    <lineage>
        <taxon>Bacteria</taxon>
        <taxon>Pseudomonadati</taxon>
        <taxon>Myxococcota</taxon>
        <taxon>Myxococcia</taxon>
        <taxon>Myxococcales</taxon>
        <taxon>Cystobacterineae</taxon>
        <taxon>Myxococcaceae</taxon>
        <taxon>Pyxidicoccus</taxon>
    </lineage>
</organism>